<sequence>MTRAREAGLGTLADLGFFGLDDQPDDDPVIITGRKATRNHRLTDAEKEAHRLISRERAVGEHGFAHHKSWRILTKIRTHARHATTLLRALVLANTGAEANRRSPPRSDHDADRQESVTPGPHQPHPQPHELRNQHETIPSPAVPAHRRPYRPLSGRRSRTFLGRRSLTRT</sequence>
<organism evidence="2 3">
    <name type="scientific">Streptomyces calvus</name>
    <dbReference type="NCBI Taxonomy" id="67282"/>
    <lineage>
        <taxon>Bacteria</taxon>
        <taxon>Bacillati</taxon>
        <taxon>Actinomycetota</taxon>
        <taxon>Actinomycetes</taxon>
        <taxon>Kitasatosporales</taxon>
        <taxon>Streptomycetaceae</taxon>
        <taxon>Streptomyces</taxon>
    </lineage>
</organism>
<feature type="compositionally biased region" description="Basic residues" evidence="1">
    <location>
        <begin position="145"/>
        <end position="159"/>
    </location>
</feature>
<name>A0AA40VHG7_9ACTN</name>
<feature type="compositionally biased region" description="Basic and acidic residues" evidence="1">
    <location>
        <begin position="99"/>
        <end position="115"/>
    </location>
</feature>
<dbReference type="EMBL" id="JACJIE010000010">
    <property type="protein sequence ID" value="MBA8945705.1"/>
    <property type="molecule type" value="Genomic_DNA"/>
</dbReference>
<gene>
    <name evidence="2" type="ORF">FHS33_004154</name>
</gene>
<dbReference type="RefSeq" id="WP_182675038.1">
    <property type="nucleotide sequence ID" value="NZ_BMSU01000003.1"/>
</dbReference>
<comment type="caution">
    <text evidence="2">The sequence shown here is derived from an EMBL/GenBank/DDBJ whole genome shotgun (WGS) entry which is preliminary data.</text>
</comment>
<proteinExistence type="predicted"/>
<feature type="region of interest" description="Disordered" evidence="1">
    <location>
        <begin position="96"/>
        <end position="170"/>
    </location>
</feature>
<evidence type="ECO:0008006" key="4">
    <source>
        <dbReference type="Google" id="ProtNLM"/>
    </source>
</evidence>
<reference evidence="2 3" key="1">
    <citation type="submission" date="2020-08" db="EMBL/GenBank/DDBJ databases">
        <title>Genomic Encyclopedia of Type Strains, Phase III (KMG-III): the genomes of soil and plant-associated and newly described type strains.</title>
        <authorList>
            <person name="Whitman W."/>
        </authorList>
    </citation>
    <scope>NUCLEOTIDE SEQUENCE [LARGE SCALE GENOMIC DNA]</scope>
    <source>
        <strain evidence="2 3">CECT 3271</strain>
    </source>
</reference>
<evidence type="ECO:0000256" key="1">
    <source>
        <dbReference type="SAM" id="MobiDB-lite"/>
    </source>
</evidence>
<accession>A0AA40VHG7</accession>
<evidence type="ECO:0000313" key="3">
    <source>
        <dbReference type="Proteomes" id="UP000530412"/>
    </source>
</evidence>
<dbReference type="Proteomes" id="UP000530412">
    <property type="component" value="Unassembled WGS sequence"/>
</dbReference>
<protein>
    <recommendedName>
        <fullName evidence="4">Transposase</fullName>
    </recommendedName>
</protein>
<evidence type="ECO:0000313" key="2">
    <source>
        <dbReference type="EMBL" id="MBA8945705.1"/>
    </source>
</evidence>
<dbReference type="AlphaFoldDB" id="A0AA40VHG7"/>